<dbReference type="InterPro" id="IPR021041">
    <property type="entry name" value="Maj_surf_glycoprot_2_C"/>
</dbReference>
<dbReference type="STRING" id="1408657.A0A0W4ZBC0"/>
<dbReference type="OrthoDB" id="10257471at2759"/>
<dbReference type="GeneID" id="28942207"/>
<evidence type="ECO:0000313" key="4">
    <source>
        <dbReference type="EMBL" id="KTW25550.1"/>
    </source>
</evidence>
<dbReference type="RefSeq" id="XP_018227839.1">
    <property type="nucleotide sequence ID" value="XM_018375952.1"/>
</dbReference>
<feature type="region of interest" description="Disordered" evidence="2">
    <location>
        <begin position="1"/>
        <end position="29"/>
    </location>
</feature>
<feature type="compositionally biased region" description="Low complexity" evidence="2">
    <location>
        <begin position="849"/>
        <end position="865"/>
    </location>
</feature>
<protein>
    <recommendedName>
        <fullName evidence="3">Major surface glycoprotein 2 C-terminal domain-containing protein</fullName>
    </recommendedName>
</protein>
<feature type="domain" description="Major surface glycoprotein 2 C-terminal" evidence="3">
    <location>
        <begin position="874"/>
        <end position="902"/>
    </location>
</feature>
<name>A0A0W4ZBC0_PNEJ7</name>
<accession>A0A0W4ZBC0</accession>
<keyword evidence="5" id="KW-1185">Reference proteome</keyword>
<reference evidence="5" key="1">
    <citation type="journal article" date="2016" name="Nat. Commun.">
        <title>Genome analysis of three Pneumocystis species reveals adaptation mechanisms to life exclusively in mammalian hosts.</title>
        <authorList>
            <person name="Ma L."/>
            <person name="Chen Z."/>
            <person name="Huang D.W."/>
            <person name="Kutty G."/>
            <person name="Ishihara M."/>
            <person name="Wang H."/>
            <person name="Abouelleil A."/>
            <person name="Bishop L."/>
            <person name="Davey E."/>
            <person name="Deng R."/>
            <person name="Deng X."/>
            <person name="Fan L."/>
            <person name="Fantoni G."/>
            <person name="Fitzgerald M."/>
            <person name="Gogineni E."/>
            <person name="Goldberg J.M."/>
            <person name="Handley G."/>
            <person name="Hu X."/>
            <person name="Huber C."/>
            <person name="Jiao X."/>
            <person name="Jones K."/>
            <person name="Levin J.Z."/>
            <person name="Liu Y."/>
            <person name="Macdonald P."/>
            <person name="Melnikov A."/>
            <person name="Raley C."/>
            <person name="Sassi M."/>
            <person name="Sherman B.T."/>
            <person name="Song X."/>
            <person name="Sykes S."/>
            <person name="Tran B."/>
            <person name="Walsh L."/>
            <person name="Xia Y."/>
            <person name="Yang J."/>
            <person name="Young S."/>
            <person name="Zeng Q."/>
            <person name="Zheng X."/>
            <person name="Stephens R."/>
            <person name="Nusbaum C."/>
            <person name="Birren B.W."/>
            <person name="Azadi P."/>
            <person name="Lempicki R.A."/>
            <person name="Cuomo C.A."/>
            <person name="Kovacs J.A."/>
        </authorList>
    </citation>
    <scope>NUCLEOTIDE SEQUENCE [LARGE SCALE GENOMIC DNA]</scope>
    <source>
        <strain evidence="5">RU7</strain>
    </source>
</reference>
<feature type="region of interest" description="Disordered" evidence="2">
    <location>
        <begin position="844"/>
        <end position="870"/>
    </location>
</feature>
<proteinExistence type="predicted"/>
<dbReference type="AlphaFoldDB" id="A0A0W4ZBC0"/>
<evidence type="ECO:0000256" key="2">
    <source>
        <dbReference type="SAM" id="MobiDB-lite"/>
    </source>
</evidence>
<dbReference type="InterPro" id="IPR003330">
    <property type="entry name" value="MSG"/>
</dbReference>
<feature type="coiled-coil region" evidence="1">
    <location>
        <begin position="786"/>
        <end position="834"/>
    </location>
</feature>
<comment type="caution">
    <text evidence="4">The sequence shown here is derived from an EMBL/GenBank/DDBJ whole genome shotgun (WGS) entry which is preliminary data.</text>
</comment>
<evidence type="ECO:0000259" key="3">
    <source>
        <dbReference type="Pfam" id="PF12373"/>
    </source>
</evidence>
<dbReference type="EMBL" id="LFWA01000027">
    <property type="protein sequence ID" value="KTW25550.1"/>
    <property type="molecule type" value="Genomic_DNA"/>
</dbReference>
<organism evidence="4 5">
    <name type="scientific">Pneumocystis jirovecii (strain RU7)</name>
    <name type="common">Human pneumocystis pneumonia agent</name>
    <dbReference type="NCBI Taxonomy" id="1408657"/>
    <lineage>
        <taxon>Eukaryota</taxon>
        <taxon>Fungi</taxon>
        <taxon>Dikarya</taxon>
        <taxon>Ascomycota</taxon>
        <taxon>Taphrinomycotina</taxon>
        <taxon>Pneumocystomycetes</taxon>
        <taxon>Pneumocystaceae</taxon>
        <taxon>Pneumocystis</taxon>
    </lineage>
</organism>
<dbReference type="Pfam" id="PF12373">
    <property type="entry name" value="Msg2_C"/>
    <property type="match status" value="1"/>
</dbReference>
<dbReference type="VEuPathDB" id="FungiDB:T551_03689"/>
<gene>
    <name evidence="4" type="ORF">T551_03689</name>
</gene>
<evidence type="ECO:0000256" key="1">
    <source>
        <dbReference type="SAM" id="Coils"/>
    </source>
</evidence>
<dbReference type="Proteomes" id="UP000053447">
    <property type="component" value="Unassembled WGS sequence"/>
</dbReference>
<feature type="compositionally biased region" description="Low complexity" evidence="2">
    <location>
        <begin position="15"/>
        <end position="29"/>
    </location>
</feature>
<dbReference type="Pfam" id="PF02349">
    <property type="entry name" value="MSG"/>
    <property type="match status" value="5"/>
</dbReference>
<sequence length="1057" mass="120250">MVLTSHVQSKYAMETQTQPHTTAQPTPVRHSLARAVARAVKRQAQQVVQGTSLYEEEEILLALIAGKDYKNDNECKNKLEKYCKELNEAKIDLTKIHVKLEGLCKNGKAKDKCTELKNKVEDKCTKFKPKLEEAAKKDVSKLQSSDCENEQQCLFLERACPTELKDDCNTLRNKCYQRKRDGVAEEVLLRALRGSIENGNKCKEKLKKICLELSQESDELTKLCLYQETTCSKFVSEKQKKCDALEQDVKAVLGKENKLRGKCLALLEQCYFYRGNCEEDKLKCDVLGKKCQEQNIVYIPPGPDFDPTRPEATLAEDIGLEELYKEAEKDGVHIGKPPVRDATVLLALLIQNPTNTQPEKKEKCKNVLKDKCKELKKHEVLGYLCNDNGSASQNGTEKCEELEKELANSAKILSAKIGTKHLSGSGETIPWYKLSTFLSDSDCARLESSCFYFAQDKGPLEKECKNFKAACYKRGLEALANEAFQSKMYGLFRGSGEKWFKKLLDKIMEECSELKTTSDELFLLCIDPLKAVRILAADIQTRAVFLRKQLDQKRDFPTDKDCKELGRKCQDLGEDSNQIQWPCHTLKQQCDRLGTTEILKQVLLDEHKDTLKDQESCVKYLKEKCNKWSRRGDDRFSFICVFQNATCKSMVDDVQDRCKVFKKNIEASEIIKFLKINKNEIKILERNCSSWYPYCNRFSPNCPDLAKENVFCTKIKKHCEPFYRRKALEDALKIELQGNLSDKSKCEPALERYCTVLENVTNTSIRGLCKDSTNDKPKKNDNKVRKELCEKLVKEVEQQCKVLQEKLKQPAKDLKEDSKTYEELKKQAEEAMNKSSLVLSFVKKDENNVPKNNSENNNKNKTASSKHQDTTEYAKILRRGVKDVTVTELEAKAFDLAAEVFGRYVDLKERCEKLTSDCGIKKDCKELEKVCGKIEKTCLDLKPLEVKPHETTTRNITTTTTTTTTTTVKDAKATDCQSLQTTDTWVTKTSTHTSTSTTTSTVTSRITLTSTRRCKPTKCTTGEEDEAGDVKPSEGLRMSGWSVMRGVLVVMMISFMI</sequence>
<keyword evidence="1" id="KW-0175">Coiled coil</keyword>
<evidence type="ECO:0000313" key="5">
    <source>
        <dbReference type="Proteomes" id="UP000053447"/>
    </source>
</evidence>